<evidence type="ECO:0000313" key="4">
    <source>
        <dbReference type="EMBL" id="CUS13276.1"/>
    </source>
</evidence>
<keyword evidence="1" id="KW-0677">Repeat</keyword>
<dbReference type="PROSITE" id="PS50297">
    <property type="entry name" value="ANK_REP_REGION"/>
    <property type="match status" value="1"/>
</dbReference>
<evidence type="ECO:0000256" key="2">
    <source>
        <dbReference type="PROSITE-ProRule" id="PRU00023"/>
    </source>
</evidence>
<dbReference type="InterPro" id="IPR027417">
    <property type="entry name" value="P-loop_NTPase"/>
</dbReference>
<dbReference type="InterPro" id="IPR056884">
    <property type="entry name" value="NPHP3-like_N"/>
</dbReference>
<dbReference type="AlphaFoldDB" id="A0A292Q0D1"/>
<feature type="domain" description="Nephrocystin 3-like N-terminal" evidence="3">
    <location>
        <begin position="109"/>
        <end position="247"/>
    </location>
</feature>
<keyword evidence="2" id="KW-0040">ANK repeat</keyword>
<dbReference type="PANTHER" id="PTHR10039">
    <property type="entry name" value="AMELOGENIN"/>
    <property type="match status" value="1"/>
</dbReference>
<dbReference type="InterPro" id="IPR036770">
    <property type="entry name" value="Ankyrin_rpt-contain_sf"/>
</dbReference>
<dbReference type="InterPro" id="IPR002110">
    <property type="entry name" value="Ankyrin_rpt"/>
</dbReference>
<dbReference type="Pfam" id="PF24883">
    <property type="entry name" value="NPHP3_N"/>
    <property type="match status" value="1"/>
</dbReference>
<organism evidence="4 5">
    <name type="scientific">Tuber aestivum</name>
    <name type="common">summer truffle</name>
    <dbReference type="NCBI Taxonomy" id="59557"/>
    <lineage>
        <taxon>Eukaryota</taxon>
        <taxon>Fungi</taxon>
        <taxon>Dikarya</taxon>
        <taxon>Ascomycota</taxon>
        <taxon>Pezizomycotina</taxon>
        <taxon>Pezizomycetes</taxon>
        <taxon>Pezizales</taxon>
        <taxon>Tuberaceae</taxon>
        <taxon>Tuber</taxon>
    </lineage>
</organism>
<reference evidence="4" key="1">
    <citation type="submission" date="2015-10" db="EMBL/GenBank/DDBJ databases">
        <authorList>
            <person name="Regsiter A."/>
            <person name="william w."/>
        </authorList>
    </citation>
    <scope>NUCLEOTIDE SEQUENCE</scope>
    <source>
        <strain evidence="4">Montdore</strain>
    </source>
</reference>
<sequence length="582" mass="65221">PELLEWTRGKSLKDYTAALKELEAKLNVPGWRKSSRKLLWPFRKPKMERYLGLVGEQRTKLHLLLTTATTKTVTKMLRKVDEKELREVQRWLNIVDPGTNYSSALAVREPGTGGCATAIEDVEHLCNANDDYGLAYFYFTFSDSEKQKLHNVLLSLIGQLPKKPSDRGLPGAVVDLYNSTQAIGKSADTRALKDLLLHMIKGFKKTFIIIDALDEFPKDTRESLLSWIRELTVDHDAGSLSILVTSRPEADIILIYADTRVGILRFRWVDCLLRILQECITPGDVRAALRELPKDLDSVYLRILQSIHEKQGEYIRRAMHWLAFSAVPLTLGQLAEAVVIEYDVEKYGEDPETGAIFDMDCFMSICPSLIAFEDARDGESSPQENRRLRLAHFSVKEYLISDRAAQGPSACYHISEDKANLLMGHACLSRILRHSAQGAIHWKEVAETSFLYHSARYWFVYTRFNDDTAPTPLSQAAVKVLELGKGLLDIYDPDDHYRITTPSSGIYPPAIYYSCLLNLVTAAKFLVNEEADVVNAQGGRYGNALQAAVENGNQSVVRLLLEHGAEVNAQGGQFGNALQAAA</sequence>
<dbReference type="Gene3D" id="1.25.40.20">
    <property type="entry name" value="Ankyrin repeat-containing domain"/>
    <property type="match status" value="1"/>
</dbReference>
<feature type="repeat" description="ANK" evidence="2">
    <location>
        <begin position="540"/>
        <end position="572"/>
    </location>
</feature>
<dbReference type="Proteomes" id="UP001412239">
    <property type="component" value="Unassembled WGS sequence"/>
</dbReference>
<gene>
    <name evidence="4" type="ORF">GSTUAT00002652001</name>
</gene>
<dbReference type="SUPFAM" id="SSF48403">
    <property type="entry name" value="Ankyrin repeat"/>
    <property type="match status" value="1"/>
</dbReference>
<feature type="non-terminal residue" evidence="4">
    <location>
        <position position="582"/>
    </location>
</feature>
<dbReference type="PANTHER" id="PTHR10039:SF16">
    <property type="entry name" value="GPI INOSITOL-DEACYLASE"/>
    <property type="match status" value="1"/>
</dbReference>
<dbReference type="Pfam" id="PF12796">
    <property type="entry name" value="Ank_2"/>
    <property type="match status" value="1"/>
</dbReference>
<protein>
    <recommendedName>
        <fullName evidence="3">Nephrocystin 3-like N-terminal domain-containing protein</fullName>
    </recommendedName>
</protein>
<accession>A0A292Q0D1</accession>
<dbReference type="PROSITE" id="PS50088">
    <property type="entry name" value="ANK_REPEAT"/>
    <property type="match status" value="1"/>
</dbReference>
<evidence type="ECO:0000259" key="3">
    <source>
        <dbReference type="Pfam" id="PF24883"/>
    </source>
</evidence>
<proteinExistence type="predicted"/>
<evidence type="ECO:0000256" key="1">
    <source>
        <dbReference type="ARBA" id="ARBA00022737"/>
    </source>
</evidence>
<dbReference type="Gene3D" id="3.40.50.300">
    <property type="entry name" value="P-loop containing nucleotide triphosphate hydrolases"/>
    <property type="match status" value="1"/>
</dbReference>
<evidence type="ECO:0000313" key="5">
    <source>
        <dbReference type="Proteomes" id="UP001412239"/>
    </source>
</evidence>
<keyword evidence="5" id="KW-1185">Reference proteome</keyword>
<feature type="non-terminal residue" evidence="4">
    <location>
        <position position="1"/>
    </location>
</feature>
<dbReference type="EMBL" id="LN890975">
    <property type="protein sequence ID" value="CUS13276.1"/>
    <property type="molecule type" value="Genomic_DNA"/>
</dbReference>
<name>A0A292Q0D1_9PEZI</name>